<dbReference type="InterPro" id="IPR001296">
    <property type="entry name" value="Glyco_trans_1"/>
</dbReference>
<sequence>MKIGLVARCLNTAHVRGMGKYVMELLRQSGDDISWHLFADDPRHPLLHPEGPRFTPDIFEFRGDRLQLWEQLGLPMRARRMPLTLLHCTEGALPLWQPLPTVVTLHDTLAFEERPDTAGQRLYWDHVIPAALKRAAHVITISECSRRDILARWPELEPRLTVIHHGIETAYFAPPNAPIPATLQQALGGARYAVYVGGPMKRKRFDWAVQTLAAQPDPSLKLVACGFGANARETARQALPRELQGRVLFAEFLSDAELLALYRDAVAVLYPTLYEGFGFPAVEAQAAGTPVIFSPLGSLTELVGPLTTLVLENDLTAWAAALHEAATLAPAARADKAARAGAWAQGFRWEESYRRHLEVYRRVAAGR</sequence>
<evidence type="ECO:0000259" key="3">
    <source>
        <dbReference type="Pfam" id="PF13439"/>
    </source>
</evidence>
<protein>
    <submittedName>
        <fullName evidence="4">Glycosyltransferase</fullName>
        <ecNumber evidence="4">2.4.-.-</ecNumber>
    </submittedName>
</protein>
<comment type="caution">
    <text evidence="4">The sequence shown here is derived from an EMBL/GenBank/DDBJ whole genome shotgun (WGS) entry which is preliminary data.</text>
</comment>
<dbReference type="PANTHER" id="PTHR46401">
    <property type="entry name" value="GLYCOSYLTRANSFERASE WBBK-RELATED"/>
    <property type="match status" value="1"/>
</dbReference>
<dbReference type="GO" id="GO:0016757">
    <property type="term" value="F:glycosyltransferase activity"/>
    <property type="evidence" value="ECO:0007669"/>
    <property type="project" value="UniProtKB-KW"/>
</dbReference>
<dbReference type="SUPFAM" id="SSF53756">
    <property type="entry name" value="UDP-Glycosyltransferase/glycogen phosphorylase"/>
    <property type="match status" value="1"/>
</dbReference>
<dbReference type="Proteomes" id="UP001606134">
    <property type="component" value="Unassembled WGS sequence"/>
</dbReference>
<dbReference type="Gene3D" id="3.40.50.2000">
    <property type="entry name" value="Glycogen Phosphorylase B"/>
    <property type="match status" value="2"/>
</dbReference>
<proteinExistence type="predicted"/>
<evidence type="ECO:0000313" key="4">
    <source>
        <dbReference type="EMBL" id="MFG6486089.1"/>
    </source>
</evidence>
<dbReference type="EC" id="2.4.-.-" evidence="4"/>
<dbReference type="InterPro" id="IPR028098">
    <property type="entry name" value="Glyco_trans_4-like_N"/>
</dbReference>
<gene>
    <name evidence="4" type="ORF">ACG04R_05350</name>
</gene>
<dbReference type="CDD" id="cd03809">
    <property type="entry name" value="GT4_MtfB-like"/>
    <property type="match status" value="1"/>
</dbReference>
<keyword evidence="4" id="KW-0328">Glycosyltransferase</keyword>
<feature type="domain" description="Glycosyl transferase family 1" evidence="2">
    <location>
        <begin position="191"/>
        <end position="328"/>
    </location>
</feature>
<dbReference type="Pfam" id="PF00534">
    <property type="entry name" value="Glycos_transf_1"/>
    <property type="match status" value="1"/>
</dbReference>
<keyword evidence="1 4" id="KW-0808">Transferase</keyword>
<evidence type="ECO:0000259" key="2">
    <source>
        <dbReference type="Pfam" id="PF00534"/>
    </source>
</evidence>
<evidence type="ECO:0000256" key="1">
    <source>
        <dbReference type="ARBA" id="ARBA00022679"/>
    </source>
</evidence>
<dbReference type="EMBL" id="JBIGIC010000002">
    <property type="protein sequence ID" value="MFG6486089.1"/>
    <property type="molecule type" value="Genomic_DNA"/>
</dbReference>
<dbReference type="Pfam" id="PF13439">
    <property type="entry name" value="Glyco_transf_4"/>
    <property type="match status" value="1"/>
</dbReference>
<dbReference type="RefSeq" id="WP_394406998.1">
    <property type="nucleotide sequence ID" value="NZ_JBIGIC010000002.1"/>
</dbReference>
<reference evidence="4 5" key="1">
    <citation type="submission" date="2024-08" db="EMBL/GenBank/DDBJ databases">
        <authorList>
            <person name="Lu H."/>
        </authorList>
    </citation>
    <scope>NUCLEOTIDE SEQUENCE [LARGE SCALE GENOMIC DNA]</scope>
    <source>
        <strain evidence="4 5">BYS78W</strain>
    </source>
</reference>
<evidence type="ECO:0000313" key="5">
    <source>
        <dbReference type="Proteomes" id="UP001606134"/>
    </source>
</evidence>
<dbReference type="PANTHER" id="PTHR46401:SF2">
    <property type="entry name" value="GLYCOSYLTRANSFERASE WBBK-RELATED"/>
    <property type="match status" value="1"/>
</dbReference>
<feature type="domain" description="Glycosyltransferase subfamily 4-like N-terminal" evidence="3">
    <location>
        <begin position="16"/>
        <end position="170"/>
    </location>
</feature>
<organism evidence="4 5">
    <name type="scientific">Pelomonas candidula</name>
    <dbReference type="NCBI Taxonomy" id="3299025"/>
    <lineage>
        <taxon>Bacteria</taxon>
        <taxon>Pseudomonadati</taxon>
        <taxon>Pseudomonadota</taxon>
        <taxon>Betaproteobacteria</taxon>
        <taxon>Burkholderiales</taxon>
        <taxon>Sphaerotilaceae</taxon>
        <taxon>Roseateles</taxon>
    </lineage>
</organism>
<keyword evidence="5" id="KW-1185">Reference proteome</keyword>
<accession>A0ABW7H854</accession>
<name>A0ABW7H854_9BURK</name>